<dbReference type="Proteomes" id="UP000606499">
    <property type="component" value="Unassembled WGS sequence"/>
</dbReference>
<dbReference type="Pfam" id="PF00392">
    <property type="entry name" value="GntR"/>
    <property type="match status" value="1"/>
</dbReference>
<dbReference type="GO" id="GO:0003677">
    <property type="term" value="F:DNA binding"/>
    <property type="evidence" value="ECO:0007669"/>
    <property type="project" value="UniProtKB-KW"/>
</dbReference>
<dbReference type="InterPro" id="IPR036388">
    <property type="entry name" value="WH-like_DNA-bd_sf"/>
</dbReference>
<dbReference type="GO" id="GO:0003700">
    <property type="term" value="F:DNA-binding transcription factor activity"/>
    <property type="evidence" value="ECO:0007669"/>
    <property type="project" value="InterPro"/>
</dbReference>
<protein>
    <submittedName>
        <fullName evidence="5">FadR family transcriptional regulator</fullName>
    </submittedName>
</protein>
<evidence type="ECO:0000313" key="6">
    <source>
        <dbReference type="Proteomes" id="UP000606499"/>
    </source>
</evidence>
<evidence type="ECO:0000256" key="2">
    <source>
        <dbReference type="ARBA" id="ARBA00023125"/>
    </source>
</evidence>
<dbReference type="InterPro" id="IPR011711">
    <property type="entry name" value="GntR_C"/>
</dbReference>
<gene>
    <name evidence="5" type="ORF">H8S45_08005</name>
</gene>
<dbReference type="InterPro" id="IPR036390">
    <property type="entry name" value="WH_DNA-bd_sf"/>
</dbReference>
<evidence type="ECO:0000259" key="4">
    <source>
        <dbReference type="PROSITE" id="PS50949"/>
    </source>
</evidence>
<keyword evidence="3" id="KW-0804">Transcription</keyword>
<comment type="caution">
    <text evidence="5">The sequence shown here is derived from an EMBL/GenBank/DDBJ whole genome shotgun (WGS) entry which is preliminary data.</text>
</comment>
<dbReference type="InterPro" id="IPR008920">
    <property type="entry name" value="TF_FadR/GntR_C"/>
</dbReference>
<dbReference type="PANTHER" id="PTHR43537:SF44">
    <property type="entry name" value="GNTR FAMILY REGULATORY PROTEIN"/>
    <property type="match status" value="1"/>
</dbReference>
<name>A0A923RWN4_9FIRM</name>
<dbReference type="RefSeq" id="WP_147573985.1">
    <property type="nucleotide sequence ID" value="NZ_JACOPL010000006.1"/>
</dbReference>
<dbReference type="CDD" id="cd07377">
    <property type="entry name" value="WHTH_GntR"/>
    <property type="match status" value="1"/>
</dbReference>
<dbReference type="Gene3D" id="1.10.10.10">
    <property type="entry name" value="Winged helix-like DNA-binding domain superfamily/Winged helix DNA-binding domain"/>
    <property type="match status" value="1"/>
</dbReference>
<keyword evidence="1" id="KW-0805">Transcription regulation</keyword>
<dbReference type="Pfam" id="PF07729">
    <property type="entry name" value="FCD"/>
    <property type="match status" value="1"/>
</dbReference>
<keyword evidence="2" id="KW-0238">DNA-binding</keyword>
<dbReference type="SMART" id="SM00345">
    <property type="entry name" value="HTH_GNTR"/>
    <property type="match status" value="1"/>
</dbReference>
<organism evidence="5 6">
    <name type="scientific">Agathobaculum faecis</name>
    <dbReference type="NCBI Taxonomy" id="2763013"/>
    <lineage>
        <taxon>Bacteria</taxon>
        <taxon>Bacillati</taxon>
        <taxon>Bacillota</taxon>
        <taxon>Clostridia</taxon>
        <taxon>Eubacteriales</taxon>
        <taxon>Butyricicoccaceae</taxon>
        <taxon>Agathobaculum</taxon>
    </lineage>
</organism>
<sequence length="238" mass="25818">MAEDNRSLAGQTADALIAYIVDRGLEQGDRLPNERELSGLLGVGRSTLREAVRMLSSRNILEARQGAGVFVSGNTGVSDDPLGFTFIRDKQKLAADLVEFRMMLEPRVAALAALRATPAQADELAALALAVEQRYAAGARHTQEDAAFHAKLGKLSGNVVIPNLEPIILGAIDLFIDLTDARLKEETISSHRAIVEAVRANDPIAAEDAMTLHLVYNRNRLRGLLARDGQTGDTKERR</sequence>
<dbReference type="SUPFAM" id="SSF46785">
    <property type="entry name" value="Winged helix' DNA-binding domain"/>
    <property type="match status" value="1"/>
</dbReference>
<proteinExistence type="predicted"/>
<dbReference type="InterPro" id="IPR000524">
    <property type="entry name" value="Tscrpt_reg_HTH_GntR"/>
</dbReference>
<dbReference type="SUPFAM" id="SSF48008">
    <property type="entry name" value="GntR ligand-binding domain-like"/>
    <property type="match status" value="1"/>
</dbReference>
<dbReference type="PRINTS" id="PR00035">
    <property type="entry name" value="HTHGNTR"/>
</dbReference>
<reference evidence="5" key="1">
    <citation type="submission" date="2020-08" db="EMBL/GenBank/DDBJ databases">
        <title>Genome public.</title>
        <authorList>
            <person name="Liu C."/>
            <person name="Sun Q."/>
        </authorList>
    </citation>
    <scope>NUCLEOTIDE SEQUENCE</scope>
    <source>
        <strain evidence="5">NSJ-28</strain>
    </source>
</reference>
<dbReference type="AlphaFoldDB" id="A0A923RWN4"/>
<dbReference type="PROSITE" id="PS50949">
    <property type="entry name" value="HTH_GNTR"/>
    <property type="match status" value="1"/>
</dbReference>
<evidence type="ECO:0000256" key="3">
    <source>
        <dbReference type="ARBA" id="ARBA00023163"/>
    </source>
</evidence>
<evidence type="ECO:0000256" key="1">
    <source>
        <dbReference type="ARBA" id="ARBA00023015"/>
    </source>
</evidence>
<keyword evidence="6" id="KW-1185">Reference proteome</keyword>
<accession>A0A923RWN4</accession>
<dbReference type="SMART" id="SM00895">
    <property type="entry name" value="FCD"/>
    <property type="match status" value="1"/>
</dbReference>
<dbReference type="Gene3D" id="1.20.120.530">
    <property type="entry name" value="GntR ligand-binding domain-like"/>
    <property type="match status" value="1"/>
</dbReference>
<dbReference type="PANTHER" id="PTHR43537">
    <property type="entry name" value="TRANSCRIPTIONAL REGULATOR, GNTR FAMILY"/>
    <property type="match status" value="1"/>
</dbReference>
<feature type="domain" description="HTH gntR-type" evidence="4">
    <location>
        <begin position="6"/>
        <end position="74"/>
    </location>
</feature>
<evidence type="ECO:0000313" key="5">
    <source>
        <dbReference type="EMBL" id="MBC5725401.1"/>
    </source>
</evidence>
<dbReference type="EMBL" id="JACOPL010000006">
    <property type="protein sequence ID" value="MBC5725401.1"/>
    <property type="molecule type" value="Genomic_DNA"/>
</dbReference>